<dbReference type="PaxDb" id="121845-A0A1S3DNN1"/>
<dbReference type="InterPro" id="IPR058912">
    <property type="entry name" value="HTH_animal"/>
</dbReference>
<gene>
    <name evidence="4" type="primary">LOC103521244</name>
</gene>
<dbReference type="InterPro" id="IPR000477">
    <property type="entry name" value="RT_dom"/>
</dbReference>
<dbReference type="Pfam" id="PF01541">
    <property type="entry name" value="GIY-YIG"/>
    <property type="match status" value="1"/>
</dbReference>
<dbReference type="KEGG" id="dci:103521244"/>
<sequence length="611" mass="71081">MVIDIEASTSNQDTELKYKCIDIIKKRSTFEPKANNYEFNILKDFKKKCNEEGVVITKADKNNAVVLMPSDTYDMKMTTFINDTKCTQQKRDPTNKYQEVVKNAVKFSCMLSEKEKKFLINKNPTAPYIYGLAKVHKPHIPIRPVVSYRTAPAYRLARKSNDIYRHLTQFSTPFSVTNSKEVLDKIKSIPVPENAKLVSFDVVNLFPSIPVPELKTILEENINCCSRINPLLKRELLDFMYICLDQNYFSFRDKIYVQNEGLPMGSPLSSLGAEIFMYSLEKTILEEQNNFKNNIIYWVRYVDDVLCCFNGTMEELSLFFQFINNLHQKINFTLECNEDGKYINFLDLTIELLDGQHNFKVFHKPTCTDILIPWNSAHCISHKRAAFNFYFDRLFNTPMKKEDFTTEYNWIMRVGINNGYPLSWLKKLYEFREKHHIMSTVYPTPSCYKDPKKSRYSKLLFVGETSYKIKNAIETNDRKIAFYPNPGLGRMIFNRKDTLPNNLKSGVYKLKCNDCNVCYVGQTARNFDTRIKEHLSALRNQPSRSNFAQHLVNENHSFNQSGTEYLHFCEGGKKLNILESIEIRRASKNATLANSQIEILNTPLIRYASSL</sequence>
<dbReference type="PROSITE" id="PS50878">
    <property type="entry name" value="RT_POL"/>
    <property type="match status" value="1"/>
</dbReference>
<feature type="domain" description="Reverse transcriptase" evidence="2">
    <location>
        <begin position="116"/>
        <end position="352"/>
    </location>
</feature>
<dbReference type="SMART" id="SM00465">
    <property type="entry name" value="GIYc"/>
    <property type="match status" value="1"/>
</dbReference>
<dbReference type="SUPFAM" id="SSF82771">
    <property type="entry name" value="GIY-YIG endonuclease"/>
    <property type="match status" value="1"/>
</dbReference>
<dbReference type="SUPFAM" id="SSF56672">
    <property type="entry name" value="DNA/RNA polymerases"/>
    <property type="match status" value="1"/>
</dbReference>
<dbReference type="STRING" id="121845.A0A1S3DNN1"/>
<dbReference type="Pfam" id="PF00078">
    <property type="entry name" value="RVT_1"/>
    <property type="match status" value="1"/>
</dbReference>
<dbReference type="AlphaFoldDB" id="A0A1S3DNN1"/>
<protein>
    <submittedName>
        <fullName evidence="4">Uncharacterized protein LOC103521244</fullName>
    </submittedName>
</protein>
<dbReference type="InterPro" id="IPR000305">
    <property type="entry name" value="GIY-YIG_endonuc"/>
</dbReference>
<organism evidence="3 4">
    <name type="scientific">Diaphorina citri</name>
    <name type="common">Asian citrus psyllid</name>
    <dbReference type="NCBI Taxonomy" id="121845"/>
    <lineage>
        <taxon>Eukaryota</taxon>
        <taxon>Metazoa</taxon>
        <taxon>Ecdysozoa</taxon>
        <taxon>Arthropoda</taxon>
        <taxon>Hexapoda</taxon>
        <taxon>Insecta</taxon>
        <taxon>Pterygota</taxon>
        <taxon>Neoptera</taxon>
        <taxon>Paraneoptera</taxon>
        <taxon>Hemiptera</taxon>
        <taxon>Sternorrhyncha</taxon>
        <taxon>Psylloidea</taxon>
        <taxon>Psyllidae</taxon>
        <taxon>Diaphorininae</taxon>
        <taxon>Diaphorina</taxon>
    </lineage>
</organism>
<reference evidence="4" key="1">
    <citation type="submission" date="2025-08" db="UniProtKB">
        <authorList>
            <consortium name="RefSeq"/>
        </authorList>
    </citation>
    <scope>IDENTIFICATION</scope>
</reference>
<dbReference type="CDD" id="cd00304">
    <property type="entry name" value="RT_like"/>
    <property type="match status" value="1"/>
</dbReference>
<dbReference type="Pfam" id="PF26215">
    <property type="entry name" value="HTH_animal"/>
    <property type="match status" value="1"/>
</dbReference>
<dbReference type="OMA" id="EENINCC"/>
<dbReference type="CDD" id="cd10442">
    <property type="entry name" value="GIY-YIG_PLEs"/>
    <property type="match status" value="1"/>
</dbReference>
<dbReference type="Gene3D" id="3.40.1440.10">
    <property type="entry name" value="GIY-YIG endonuclease"/>
    <property type="match status" value="1"/>
</dbReference>
<keyword evidence="3" id="KW-1185">Reference proteome</keyword>
<dbReference type="PROSITE" id="PS50164">
    <property type="entry name" value="GIY_YIG"/>
    <property type="match status" value="1"/>
</dbReference>
<proteinExistence type="predicted"/>
<dbReference type="PANTHER" id="PTHR21301">
    <property type="entry name" value="REVERSE TRANSCRIPTASE"/>
    <property type="match status" value="1"/>
</dbReference>
<dbReference type="GeneID" id="103521244"/>
<evidence type="ECO:0000313" key="3">
    <source>
        <dbReference type="Proteomes" id="UP000079169"/>
    </source>
</evidence>
<name>A0A1S3DNN1_DIACI</name>
<dbReference type="PANTHER" id="PTHR21301:SF10">
    <property type="entry name" value="REVERSE TRANSCRIPTASE DOMAIN-CONTAINING PROTEIN"/>
    <property type="match status" value="1"/>
</dbReference>
<evidence type="ECO:0000313" key="4">
    <source>
        <dbReference type="RefSeq" id="XP_008484571.1"/>
    </source>
</evidence>
<accession>A0A1S3DNN1</accession>
<dbReference type="GO" id="GO:0071897">
    <property type="term" value="P:DNA biosynthetic process"/>
    <property type="evidence" value="ECO:0007669"/>
    <property type="project" value="UniProtKB-ARBA"/>
</dbReference>
<dbReference type="InterPro" id="IPR043502">
    <property type="entry name" value="DNA/RNA_pol_sf"/>
</dbReference>
<dbReference type="Proteomes" id="UP000079169">
    <property type="component" value="Unplaced"/>
</dbReference>
<dbReference type="RefSeq" id="XP_008484571.1">
    <property type="nucleotide sequence ID" value="XM_008486349.1"/>
</dbReference>
<evidence type="ECO:0000259" key="2">
    <source>
        <dbReference type="PROSITE" id="PS50878"/>
    </source>
</evidence>
<evidence type="ECO:0000259" key="1">
    <source>
        <dbReference type="PROSITE" id="PS50164"/>
    </source>
</evidence>
<feature type="domain" description="GIY-YIG" evidence="1">
    <location>
        <begin position="503"/>
        <end position="593"/>
    </location>
</feature>
<dbReference type="InterPro" id="IPR035901">
    <property type="entry name" value="GIY-YIG_endonuc_sf"/>
</dbReference>